<dbReference type="AlphaFoldDB" id="X1GR17"/>
<evidence type="ECO:0000313" key="3">
    <source>
        <dbReference type="EMBL" id="GAH44029.1"/>
    </source>
</evidence>
<dbReference type="EMBL" id="BARU01005998">
    <property type="protein sequence ID" value="GAH44029.1"/>
    <property type="molecule type" value="Genomic_DNA"/>
</dbReference>
<reference evidence="3" key="1">
    <citation type="journal article" date="2014" name="Front. Microbiol.">
        <title>High frequency of phylogenetically diverse reductive dehalogenase-homologous genes in deep subseafloor sedimentary metagenomes.</title>
        <authorList>
            <person name="Kawai M."/>
            <person name="Futagami T."/>
            <person name="Toyoda A."/>
            <person name="Takaki Y."/>
            <person name="Nishi S."/>
            <person name="Hori S."/>
            <person name="Arai W."/>
            <person name="Tsubouchi T."/>
            <person name="Morono Y."/>
            <person name="Uchiyama I."/>
            <person name="Ito T."/>
            <person name="Fujiyama A."/>
            <person name="Inagaki F."/>
            <person name="Takami H."/>
        </authorList>
    </citation>
    <scope>NUCLEOTIDE SEQUENCE</scope>
    <source>
        <strain evidence="3">Expedition CK06-06</strain>
    </source>
</reference>
<feature type="compositionally biased region" description="Basic and acidic residues" evidence="2">
    <location>
        <begin position="22"/>
        <end position="31"/>
    </location>
</feature>
<evidence type="ECO:0000256" key="1">
    <source>
        <dbReference type="SAM" id="Coils"/>
    </source>
</evidence>
<evidence type="ECO:0000256" key="2">
    <source>
        <dbReference type="SAM" id="MobiDB-lite"/>
    </source>
</evidence>
<feature type="coiled-coil region" evidence="1">
    <location>
        <begin position="95"/>
        <end position="140"/>
    </location>
</feature>
<feature type="compositionally biased region" description="Basic and acidic residues" evidence="2">
    <location>
        <begin position="1"/>
        <end position="11"/>
    </location>
</feature>
<feature type="region of interest" description="Disordered" evidence="2">
    <location>
        <begin position="1"/>
        <end position="31"/>
    </location>
</feature>
<organism evidence="3">
    <name type="scientific">marine sediment metagenome</name>
    <dbReference type="NCBI Taxonomy" id="412755"/>
    <lineage>
        <taxon>unclassified sequences</taxon>
        <taxon>metagenomes</taxon>
        <taxon>ecological metagenomes</taxon>
    </lineage>
</organism>
<comment type="caution">
    <text evidence="3">The sequence shown here is derived from an EMBL/GenBank/DDBJ whole genome shotgun (WGS) entry which is preliminary data.</text>
</comment>
<feature type="non-terminal residue" evidence="3">
    <location>
        <position position="1"/>
    </location>
</feature>
<accession>X1GR17</accession>
<name>X1GR17_9ZZZZ</name>
<keyword evidence="1" id="KW-0175">Coiled coil</keyword>
<proteinExistence type="predicted"/>
<protein>
    <submittedName>
        <fullName evidence="3">Uncharacterized protein</fullName>
    </submittedName>
</protein>
<gene>
    <name evidence="3" type="ORF">S03H2_11776</name>
</gene>
<sequence>VKKEVVKEAPKVEPSQSNFEQVEWKTRDHPPGEARRYAVRAGWSPKPLQPTDRSFGEAVMSSLNIRPSAPIPHQNPRREEKVENKEYRKIDIEKLEKHEKKLALMIVRLDRVEERLDEKIKKLDTNLTELDSKLQALSTLTAHMEMILEEAKRKLTRAR</sequence>